<dbReference type="Proteomes" id="UP000287352">
    <property type="component" value="Unassembled WGS sequence"/>
</dbReference>
<organism evidence="1 2">
    <name type="scientific">Tengunoibacter tsumagoiensis</name>
    <dbReference type="NCBI Taxonomy" id="2014871"/>
    <lineage>
        <taxon>Bacteria</taxon>
        <taxon>Bacillati</taxon>
        <taxon>Chloroflexota</taxon>
        <taxon>Ktedonobacteria</taxon>
        <taxon>Ktedonobacterales</taxon>
        <taxon>Dictyobacteraceae</taxon>
        <taxon>Tengunoibacter</taxon>
    </lineage>
</organism>
<dbReference type="EMBL" id="BIFR01000001">
    <property type="protein sequence ID" value="GCE11195.1"/>
    <property type="molecule type" value="Genomic_DNA"/>
</dbReference>
<evidence type="ECO:0000313" key="2">
    <source>
        <dbReference type="Proteomes" id="UP000287352"/>
    </source>
</evidence>
<dbReference type="AlphaFoldDB" id="A0A401ZWC1"/>
<keyword evidence="2" id="KW-1185">Reference proteome</keyword>
<reference evidence="2" key="1">
    <citation type="submission" date="2018-12" db="EMBL/GenBank/DDBJ databases">
        <title>Tengunoibacter tsumagoiensis gen. nov., sp. nov., Dictyobacter kobayashii sp. nov., D. alpinus sp. nov., and D. joshuensis sp. nov. and description of Dictyobacteraceae fam. nov. within the order Ktedonobacterales isolated from Tengu-no-mugimeshi.</title>
        <authorList>
            <person name="Wang C.M."/>
            <person name="Zheng Y."/>
            <person name="Sakai Y."/>
            <person name="Toyoda A."/>
            <person name="Minakuchi Y."/>
            <person name="Abe K."/>
            <person name="Yokota A."/>
            <person name="Yabe S."/>
        </authorList>
    </citation>
    <scope>NUCLEOTIDE SEQUENCE [LARGE SCALE GENOMIC DNA]</scope>
    <source>
        <strain evidence="2">Uno3</strain>
    </source>
</reference>
<comment type="caution">
    <text evidence="1">The sequence shown here is derived from an EMBL/GenBank/DDBJ whole genome shotgun (WGS) entry which is preliminary data.</text>
</comment>
<accession>A0A401ZWC1</accession>
<gene>
    <name evidence="1" type="ORF">KTT_10540</name>
</gene>
<protein>
    <submittedName>
        <fullName evidence="1">Uncharacterized protein</fullName>
    </submittedName>
</protein>
<evidence type="ECO:0000313" key="1">
    <source>
        <dbReference type="EMBL" id="GCE11195.1"/>
    </source>
</evidence>
<sequence length="52" mass="6222">MNRRETIYGDARVYMQDELVWIEMGPDYSLWKKAILFCSLLKLVVNIEVAYH</sequence>
<proteinExistence type="predicted"/>
<name>A0A401ZWC1_9CHLR</name>